<feature type="compositionally biased region" description="Basic and acidic residues" evidence="1">
    <location>
        <begin position="61"/>
        <end position="91"/>
    </location>
</feature>
<dbReference type="InParanoid" id="B3S021"/>
<accession>B3S021</accession>
<gene>
    <name evidence="2" type="ORF">TRIADDRAFT_57655</name>
</gene>
<organism evidence="2 3">
    <name type="scientific">Trichoplax adhaerens</name>
    <name type="common">Trichoplax reptans</name>
    <dbReference type="NCBI Taxonomy" id="10228"/>
    <lineage>
        <taxon>Eukaryota</taxon>
        <taxon>Metazoa</taxon>
        <taxon>Placozoa</taxon>
        <taxon>Uniplacotomia</taxon>
        <taxon>Trichoplacea</taxon>
        <taxon>Trichoplacidae</taxon>
        <taxon>Trichoplax</taxon>
    </lineage>
</organism>
<dbReference type="RefSeq" id="XP_002113839.1">
    <property type="nucleotide sequence ID" value="XM_002113803.1"/>
</dbReference>
<feature type="region of interest" description="Disordered" evidence="1">
    <location>
        <begin position="61"/>
        <end position="99"/>
    </location>
</feature>
<dbReference type="AlphaFoldDB" id="B3S021"/>
<sequence length="158" mass="17823">MADAMKQEPSSPVNGIVNETTCIVKTAENTIQENTCKSNHAINGFRINKPSASNGKLACRREDRGEDVDHVQSHFRNERKLTERKGEDRPSKKNSNAKVNSLTYTSDDDVYYKPGVHIICNNNFVRCIKGLNSHFKEFSFGNVNNGNNGHIGWLRDLR</sequence>
<evidence type="ECO:0000256" key="1">
    <source>
        <dbReference type="SAM" id="MobiDB-lite"/>
    </source>
</evidence>
<keyword evidence="3" id="KW-1185">Reference proteome</keyword>
<dbReference type="CTD" id="6755051"/>
<dbReference type="EMBL" id="DS985246">
    <property type="protein sequence ID" value="EDV24313.1"/>
    <property type="molecule type" value="Genomic_DNA"/>
</dbReference>
<reference evidence="2 3" key="1">
    <citation type="journal article" date="2008" name="Nature">
        <title>The Trichoplax genome and the nature of placozoans.</title>
        <authorList>
            <person name="Srivastava M."/>
            <person name="Begovic E."/>
            <person name="Chapman J."/>
            <person name="Putnam N.H."/>
            <person name="Hellsten U."/>
            <person name="Kawashima T."/>
            <person name="Kuo A."/>
            <person name="Mitros T."/>
            <person name="Salamov A."/>
            <person name="Carpenter M.L."/>
            <person name="Signorovitch A.Y."/>
            <person name="Moreno M.A."/>
            <person name="Kamm K."/>
            <person name="Grimwood J."/>
            <person name="Schmutz J."/>
            <person name="Shapiro H."/>
            <person name="Grigoriev I.V."/>
            <person name="Buss L.W."/>
            <person name="Schierwater B."/>
            <person name="Dellaporta S.L."/>
            <person name="Rokhsar D.S."/>
        </authorList>
    </citation>
    <scope>NUCLEOTIDE SEQUENCE [LARGE SCALE GENOMIC DNA]</scope>
    <source>
        <strain evidence="2 3">Grell-BS-1999</strain>
    </source>
</reference>
<evidence type="ECO:0000313" key="2">
    <source>
        <dbReference type="EMBL" id="EDV24313.1"/>
    </source>
</evidence>
<protein>
    <submittedName>
        <fullName evidence="2">Uncharacterized protein</fullName>
    </submittedName>
</protein>
<proteinExistence type="predicted"/>
<dbReference type="HOGENOM" id="CLU_1671587_0_0_1"/>
<dbReference type="Proteomes" id="UP000009022">
    <property type="component" value="Unassembled WGS sequence"/>
</dbReference>
<name>B3S021_TRIAD</name>
<dbReference type="KEGG" id="tad:TRIADDRAFT_57655"/>
<dbReference type="GeneID" id="6755051"/>
<evidence type="ECO:0000313" key="3">
    <source>
        <dbReference type="Proteomes" id="UP000009022"/>
    </source>
</evidence>